<dbReference type="GO" id="GO:0004852">
    <property type="term" value="F:uroporphyrinogen-III synthase activity"/>
    <property type="evidence" value="ECO:0007669"/>
    <property type="project" value="UniProtKB-EC"/>
</dbReference>
<evidence type="ECO:0000256" key="3">
    <source>
        <dbReference type="ARBA" id="ARBA00013109"/>
    </source>
</evidence>
<sequence length="258" mass="29350">MSQLKGKTLFISREFAKAQDFIVPLKEHGVNVIAYSLITFELEESVSHRETINQFNQFDWVVFTSANGVRYFFETLDNHAISPSEIQHIKKAVVGSKTKEALEQYGVQAHFLPEIYDAEHFSHSFISDMKPKHVLLIKGNLSRDVIDHKLDRANIPYDTMIVYRTVVNHKVESIINQELTENVDGLVFTSPSSVNAFEKLVGINQAYLIKPCFCIGETTREKAEQSGFTNTIVPEVFTLEGLSDAVVHYYSIKENDDE</sequence>
<dbReference type="InterPro" id="IPR003754">
    <property type="entry name" value="4pyrrol_synth_uPrphyn_synth"/>
</dbReference>
<comment type="pathway">
    <text evidence="1 9">Porphyrin-containing compound metabolism; protoporphyrin-IX biosynthesis; coproporphyrinogen-III from 5-aminolevulinate: step 3/4.</text>
</comment>
<reference evidence="12" key="1">
    <citation type="journal article" date="2019" name="Int. J. Syst. Evol. Microbiol.">
        <title>The Global Catalogue of Microorganisms (GCM) 10K type strain sequencing project: providing services to taxonomists for standard genome sequencing and annotation.</title>
        <authorList>
            <consortium name="The Broad Institute Genomics Platform"/>
            <consortium name="The Broad Institute Genome Sequencing Center for Infectious Disease"/>
            <person name="Wu L."/>
            <person name="Ma J."/>
        </authorList>
    </citation>
    <scope>NUCLEOTIDE SEQUENCE [LARGE SCALE GENOMIC DNA]</scope>
    <source>
        <strain evidence="12">TISTR 1571</strain>
    </source>
</reference>
<evidence type="ECO:0000256" key="2">
    <source>
        <dbReference type="ARBA" id="ARBA00008133"/>
    </source>
</evidence>
<keyword evidence="12" id="KW-1185">Reference proteome</keyword>
<dbReference type="InterPro" id="IPR036108">
    <property type="entry name" value="4pyrrol_syn_uPrphyn_synt_sf"/>
</dbReference>
<organism evidence="11 12">
    <name type="scientific">Piscibacillus salipiscarius</name>
    <dbReference type="NCBI Taxonomy" id="299480"/>
    <lineage>
        <taxon>Bacteria</taxon>
        <taxon>Bacillati</taxon>
        <taxon>Bacillota</taxon>
        <taxon>Bacilli</taxon>
        <taxon>Bacillales</taxon>
        <taxon>Bacillaceae</taxon>
        <taxon>Piscibacillus</taxon>
    </lineage>
</organism>
<dbReference type="EC" id="4.2.1.75" evidence="3 9"/>
<name>A0ABW5Q6H8_9BACI</name>
<dbReference type="SUPFAM" id="SSF69618">
    <property type="entry name" value="HemD-like"/>
    <property type="match status" value="1"/>
</dbReference>
<proteinExistence type="inferred from homology"/>
<evidence type="ECO:0000313" key="11">
    <source>
        <dbReference type="EMBL" id="MFD2637554.1"/>
    </source>
</evidence>
<comment type="function">
    <text evidence="6 9">Catalyzes cyclization of the linear tetrapyrrole, hydroxymethylbilane, to the macrocyclic uroporphyrinogen III.</text>
</comment>
<dbReference type="Gene3D" id="3.40.50.10090">
    <property type="match status" value="2"/>
</dbReference>
<keyword evidence="5 9" id="KW-0627">Porphyrin biosynthesis</keyword>
<dbReference type="RefSeq" id="WP_377327018.1">
    <property type="nucleotide sequence ID" value="NZ_JBHUMZ010000008.1"/>
</dbReference>
<evidence type="ECO:0000256" key="6">
    <source>
        <dbReference type="ARBA" id="ARBA00037589"/>
    </source>
</evidence>
<evidence type="ECO:0000259" key="10">
    <source>
        <dbReference type="Pfam" id="PF02602"/>
    </source>
</evidence>
<dbReference type="PANTHER" id="PTHR38042:SF1">
    <property type="entry name" value="UROPORPHYRINOGEN-III SYNTHASE, CHLOROPLASTIC"/>
    <property type="match status" value="1"/>
</dbReference>
<evidence type="ECO:0000256" key="1">
    <source>
        <dbReference type="ARBA" id="ARBA00004772"/>
    </source>
</evidence>
<dbReference type="EMBL" id="JBHUMZ010000008">
    <property type="protein sequence ID" value="MFD2637554.1"/>
    <property type="molecule type" value="Genomic_DNA"/>
</dbReference>
<comment type="similarity">
    <text evidence="2 9">Belongs to the uroporphyrinogen-III synthase family.</text>
</comment>
<dbReference type="InterPro" id="IPR039793">
    <property type="entry name" value="UROS/Hem4"/>
</dbReference>
<dbReference type="CDD" id="cd06578">
    <property type="entry name" value="HemD"/>
    <property type="match status" value="1"/>
</dbReference>
<dbReference type="Pfam" id="PF02602">
    <property type="entry name" value="HEM4"/>
    <property type="match status" value="1"/>
</dbReference>
<evidence type="ECO:0000256" key="7">
    <source>
        <dbReference type="ARBA" id="ARBA00040167"/>
    </source>
</evidence>
<protein>
    <recommendedName>
        <fullName evidence="7 9">Uroporphyrinogen-III synthase</fullName>
        <ecNumber evidence="3 9">4.2.1.75</ecNumber>
    </recommendedName>
</protein>
<evidence type="ECO:0000256" key="8">
    <source>
        <dbReference type="ARBA" id="ARBA00048617"/>
    </source>
</evidence>
<comment type="caution">
    <text evidence="11">The sequence shown here is derived from an EMBL/GenBank/DDBJ whole genome shotgun (WGS) entry which is preliminary data.</text>
</comment>
<comment type="catalytic activity">
    <reaction evidence="8 9">
        <text>hydroxymethylbilane = uroporphyrinogen III + H2O</text>
        <dbReference type="Rhea" id="RHEA:18965"/>
        <dbReference type="ChEBI" id="CHEBI:15377"/>
        <dbReference type="ChEBI" id="CHEBI:57308"/>
        <dbReference type="ChEBI" id="CHEBI:57845"/>
        <dbReference type="EC" id="4.2.1.75"/>
    </reaction>
</comment>
<evidence type="ECO:0000256" key="9">
    <source>
        <dbReference type="RuleBase" id="RU366031"/>
    </source>
</evidence>
<keyword evidence="4 9" id="KW-0456">Lyase</keyword>
<dbReference type="Proteomes" id="UP001597452">
    <property type="component" value="Unassembled WGS sequence"/>
</dbReference>
<evidence type="ECO:0000313" key="12">
    <source>
        <dbReference type="Proteomes" id="UP001597452"/>
    </source>
</evidence>
<evidence type="ECO:0000256" key="4">
    <source>
        <dbReference type="ARBA" id="ARBA00023239"/>
    </source>
</evidence>
<dbReference type="PANTHER" id="PTHR38042">
    <property type="entry name" value="UROPORPHYRINOGEN-III SYNTHASE, CHLOROPLASTIC"/>
    <property type="match status" value="1"/>
</dbReference>
<gene>
    <name evidence="11" type="ORF">ACFSW4_01550</name>
</gene>
<feature type="domain" description="Tetrapyrrole biosynthesis uroporphyrinogen III synthase" evidence="10">
    <location>
        <begin position="24"/>
        <end position="242"/>
    </location>
</feature>
<evidence type="ECO:0000256" key="5">
    <source>
        <dbReference type="ARBA" id="ARBA00023244"/>
    </source>
</evidence>
<accession>A0ABW5Q6H8</accession>